<reference evidence="1" key="1">
    <citation type="submission" date="2018-02" db="EMBL/GenBank/DDBJ databases">
        <title>Rhizophora mucronata_Transcriptome.</title>
        <authorList>
            <person name="Meera S.P."/>
            <person name="Sreeshan A."/>
            <person name="Augustine A."/>
        </authorList>
    </citation>
    <scope>NUCLEOTIDE SEQUENCE</scope>
    <source>
        <tissue evidence="1">Leaf</tissue>
    </source>
</reference>
<evidence type="ECO:0000313" key="1">
    <source>
        <dbReference type="EMBL" id="MBX46554.1"/>
    </source>
</evidence>
<proteinExistence type="predicted"/>
<dbReference type="EMBL" id="GGEC01066070">
    <property type="protein sequence ID" value="MBX46554.1"/>
    <property type="molecule type" value="Transcribed_RNA"/>
</dbReference>
<dbReference type="AlphaFoldDB" id="A0A2P2NVM7"/>
<organism evidence="1">
    <name type="scientific">Rhizophora mucronata</name>
    <name type="common">Asiatic mangrove</name>
    <dbReference type="NCBI Taxonomy" id="61149"/>
    <lineage>
        <taxon>Eukaryota</taxon>
        <taxon>Viridiplantae</taxon>
        <taxon>Streptophyta</taxon>
        <taxon>Embryophyta</taxon>
        <taxon>Tracheophyta</taxon>
        <taxon>Spermatophyta</taxon>
        <taxon>Magnoliopsida</taxon>
        <taxon>eudicotyledons</taxon>
        <taxon>Gunneridae</taxon>
        <taxon>Pentapetalae</taxon>
        <taxon>rosids</taxon>
        <taxon>fabids</taxon>
        <taxon>Malpighiales</taxon>
        <taxon>Rhizophoraceae</taxon>
        <taxon>Rhizophora</taxon>
    </lineage>
</organism>
<sequence length="43" mass="5028">MIKRLLISSVEFERMRAYYSVCIGGWVGCFLDHVYPLGMQTEQ</sequence>
<name>A0A2P2NVM7_RHIMU</name>
<protein>
    <submittedName>
        <fullName evidence="1">Uncharacterized protein</fullName>
    </submittedName>
</protein>
<accession>A0A2P2NVM7</accession>
<dbReference type="PROSITE" id="PS51257">
    <property type="entry name" value="PROKAR_LIPOPROTEIN"/>
    <property type="match status" value="1"/>
</dbReference>